<sequence>MKRTFSSLNDQTRQPATLRTVEGAVVHSCHNAVQVAPAMKWFMDHAVLAVITRAHKQQHKCQQTGQVVNANER</sequence>
<organism evidence="2">
    <name type="scientific">Drosophila grimshawi</name>
    <name type="common">Hawaiian fruit fly</name>
    <name type="synonym">Idiomyia grimshawi</name>
    <dbReference type="NCBI Taxonomy" id="7222"/>
    <lineage>
        <taxon>Eukaryota</taxon>
        <taxon>Metazoa</taxon>
        <taxon>Ecdysozoa</taxon>
        <taxon>Arthropoda</taxon>
        <taxon>Hexapoda</taxon>
        <taxon>Insecta</taxon>
        <taxon>Pterygota</taxon>
        <taxon>Neoptera</taxon>
        <taxon>Endopterygota</taxon>
        <taxon>Diptera</taxon>
        <taxon>Brachycera</taxon>
        <taxon>Muscomorpha</taxon>
        <taxon>Ephydroidea</taxon>
        <taxon>Drosophilidae</taxon>
        <taxon>Drosophila</taxon>
        <taxon>Hawaiian Drosophila</taxon>
    </lineage>
</organism>
<reference evidence="1 2" key="1">
    <citation type="journal article" date="2007" name="Nature">
        <title>Evolution of genes and genomes on the Drosophila phylogeny.</title>
        <authorList>
            <consortium name="Drosophila 12 Genomes Consortium"/>
            <person name="Clark A.G."/>
            <person name="Eisen M.B."/>
            <person name="Smith D.R."/>
            <person name="Bergman C.M."/>
            <person name="Oliver B."/>
            <person name="Markow T.A."/>
            <person name="Kaufman T.C."/>
            <person name="Kellis M."/>
            <person name="Gelbart W."/>
            <person name="Iyer V.N."/>
            <person name="Pollard D.A."/>
            <person name="Sackton T.B."/>
            <person name="Larracuente A.M."/>
            <person name="Singh N.D."/>
            <person name="Abad J.P."/>
            <person name="Abt D.N."/>
            <person name="Adryan B."/>
            <person name="Aguade M."/>
            <person name="Akashi H."/>
            <person name="Anderson W.W."/>
            <person name="Aquadro C.F."/>
            <person name="Ardell D.H."/>
            <person name="Arguello R."/>
            <person name="Artieri C.G."/>
            <person name="Barbash D.A."/>
            <person name="Barker D."/>
            <person name="Barsanti P."/>
            <person name="Batterham P."/>
            <person name="Batzoglou S."/>
            <person name="Begun D."/>
            <person name="Bhutkar A."/>
            <person name="Blanco E."/>
            <person name="Bosak S.A."/>
            <person name="Bradley R.K."/>
            <person name="Brand A.D."/>
            <person name="Brent M.R."/>
            <person name="Brooks A.N."/>
            <person name="Brown R.H."/>
            <person name="Butlin R.K."/>
            <person name="Caggese C."/>
            <person name="Calvi B.R."/>
            <person name="Bernardo de Carvalho A."/>
            <person name="Caspi A."/>
            <person name="Castrezana S."/>
            <person name="Celniker S.E."/>
            <person name="Chang J.L."/>
            <person name="Chapple C."/>
            <person name="Chatterji S."/>
            <person name="Chinwalla A."/>
            <person name="Civetta A."/>
            <person name="Clifton S.W."/>
            <person name="Comeron J.M."/>
            <person name="Costello J.C."/>
            <person name="Coyne J.A."/>
            <person name="Daub J."/>
            <person name="David R.G."/>
            <person name="Delcher A.L."/>
            <person name="Delehaunty K."/>
            <person name="Do C.B."/>
            <person name="Ebling H."/>
            <person name="Edwards K."/>
            <person name="Eickbush T."/>
            <person name="Evans J.D."/>
            <person name="Filipski A."/>
            <person name="Findeiss S."/>
            <person name="Freyhult E."/>
            <person name="Fulton L."/>
            <person name="Fulton R."/>
            <person name="Garcia A.C."/>
            <person name="Gardiner A."/>
            <person name="Garfield D.A."/>
            <person name="Garvin B.E."/>
            <person name="Gibson G."/>
            <person name="Gilbert D."/>
            <person name="Gnerre S."/>
            <person name="Godfrey J."/>
            <person name="Good R."/>
            <person name="Gotea V."/>
            <person name="Gravely B."/>
            <person name="Greenberg A.J."/>
            <person name="Griffiths-Jones S."/>
            <person name="Gross S."/>
            <person name="Guigo R."/>
            <person name="Gustafson E.A."/>
            <person name="Haerty W."/>
            <person name="Hahn M.W."/>
            <person name="Halligan D.L."/>
            <person name="Halpern A.L."/>
            <person name="Halter G.M."/>
            <person name="Han M.V."/>
            <person name="Heger A."/>
            <person name="Hillier L."/>
            <person name="Hinrichs A.S."/>
            <person name="Holmes I."/>
            <person name="Hoskins R.A."/>
            <person name="Hubisz M.J."/>
            <person name="Hultmark D."/>
            <person name="Huntley M.A."/>
            <person name="Jaffe D.B."/>
            <person name="Jagadeeshan S."/>
            <person name="Jeck W.R."/>
            <person name="Johnson J."/>
            <person name="Jones C.D."/>
            <person name="Jordan W.C."/>
            <person name="Karpen G.H."/>
            <person name="Kataoka E."/>
            <person name="Keightley P.D."/>
            <person name="Kheradpour P."/>
            <person name="Kirkness E.F."/>
            <person name="Koerich L.B."/>
            <person name="Kristiansen K."/>
            <person name="Kudrna D."/>
            <person name="Kulathinal R.J."/>
            <person name="Kumar S."/>
            <person name="Kwok R."/>
            <person name="Lander E."/>
            <person name="Langley C.H."/>
            <person name="Lapoint R."/>
            <person name="Lazzaro B.P."/>
            <person name="Lee S.J."/>
            <person name="Levesque L."/>
            <person name="Li R."/>
            <person name="Lin C.F."/>
            <person name="Lin M.F."/>
            <person name="Lindblad-Toh K."/>
            <person name="Llopart A."/>
            <person name="Long M."/>
            <person name="Low L."/>
            <person name="Lozovsky E."/>
            <person name="Lu J."/>
            <person name="Luo M."/>
            <person name="Machado C.A."/>
            <person name="Makalowski W."/>
            <person name="Marzo M."/>
            <person name="Matsuda M."/>
            <person name="Matzkin L."/>
            <person name="McAllister B."/>
            <person name="McBride C.S."/>
            <person name="McKernan B."/>
            <person name="McKernan K."/>
            <person name="Mendez-Lago M."/>
            <person name="Minx P."/>
            <person name="Mollenhauer M.U."/>
            <person name="Montooth K."/>
            <person name="Mount S.M."/>
            <person name="Mu X."/>
            <person name="Myers E."/>
            <person name="Negre B."/>
            <person name="Newfeld S."/>
            <person name="Nielsen R."/>
            <person name="Noor M.A."/>
            <person name="O'Grady P."/>
            <person name="Pachter L."/>
            <person name="Papaceit M."/>
            <person name="Parisi M.J."/>
            <person name="Parisi M."/>
            <person name="Parts L."/>
            <person name="Pedersen J.S."/>
            <person name="Pesole G."/>
            <person name="Phillippy A.M."/>
            <person name="Ponting C.P."/>
            <person name="Pop M."/>
            <person name="Porcelli D."/>
            <person name="Powell J.R."/>
            <person name="Prohaska S."/>
            <person name="Pruitt K."/>
            <person name="Puig M."/>
            <person name="Quesneville H."/>
            <person name="Ram K.R."/>
            <person name="Rand D."/>
            <person name="Rasmussen M.D."/>
            <person name="Reed L.K."/>
            <person name="Reenan R."/>
            <person name="Reily A."/>
            <person name="Remington K.A."/>
            <person name="Rieger T.T."/>
            <person name="Ritchie M.G."/>
            <person name="Robin C."/>
            <person name="Rogers Y.H."/>
            <person name="Rohde C."/>
            <person name="Rozas J."/>
            <person name="Rubenfield M.J."/>
            <person name="Ruiz A."/>
            <person name="Russo S."/>
            <person name="Salzberg S.L."/>
            <person name="Sanchez-Gracia A."/>
            <person name="Saranga D.J."/>
            <person name="Sato H."/>
            <person name="Schaeffer S.W."/>
            <person name="Schatz M.C."/>
            <person name="Schlenke T."/>
            <person name="Schwartz R."/>
            <person name="Segarra C."/>
            <person name="Singh R.S."/>
            <person name="Sirot L."/>
            <person name="Sirota M."/>
            <person name="Sisneros N.B."/>
            <person name="Smith C.D."/>
            <person name="Smith T.F."/>
            <person name="Spieth J."/>
            <person name="Stage D.E."/>
            <person name="Stark A."/>
            <person name="Stephan W."/>
            <person name="Strausberg R.L."/>
            <person name="Strempel S."/>
            <person name="Sturgill D."/>
            <person name="Sutton G."/>
            <person name="Sutton G.G."/>
            <person name="Tao W."/>
            <person name="Teichmann S."/>
            <person name="Tobari Y.N."/>
            <person name="Tomimura Y."/>
            <person name="Tsolas J.M."/>
            <person name="Valente V.L."/>
            <person name="Venter E."/>
            <person name="Venter J.C."/>
            <person name="Vicario S."/>
            <person name="Vieira F.G."/>
            <person name="Vilella A.J."/>
            <person name="Villasante A."/>
            <person name="Walenz B."/>
            <person name="Wang J."/>
            <person name="Wasserman M."/>
            <person name="Watts T."/>
            <person name="Wilson D."/>
            <person name="Wilson R.K."/>
            <person name="Wing R.A."/>
            <person name="Wolfner M.F."/>
            <person name="Wong A."/>
            <person name="Wong G.K."/>
            <person name="Wu C.I."/>
            <person name="Wu G."/>
            <person name="Yamamoto D."/>
            <person name="Yang H.P."/>
            <person name="Yang S.P."/>
            <person name="Yorke J.A."/>
            <person name="Yoshida K."/>
            <person name="Zdobnov E."/>
            <person name="Zhang P."/>
            <person name="Zhang Y."/>
            <person name="Zimin A.V."/>
            <person name="Baldwin J."/>
            <person name="Abdouelleil A."/>
            <person name="Abdulkadir J."/>
            <person name="Abebe A."/>
            <person name="Abera B."/>
            <person name="Abreu J."/>
            <person name="Acer S.C."/>
            <person name="Aftuck L."/>
            <person name="Alexander A."/>
            <person name="An P."/>
            <person name="Anderson E."/>
            <person name="Anderson S."/>
            <person name="Arachi H."/>
            <person name="Azer M."/>
            <person name="Bachantsang P."/>
            <person name="Barry A."/>
            <person name="Bayul T."/>
            <person name="Berlin A."/>
            <person name="Bessette D."/>
            <person name="Bloom T."/>
            <person name="Blye J."/>
            <person name="Boguslavskiy L."/>
            <person name="Bonnet C."/>
            <person name="Boukhgalter B."/>
            <person name="Bourzgui I."/>
            <person name="Brown A."/>
            <person name="Cahill P."/>
            <person name="Channer S."/>
            <person name="Cheshatsang Y."/>
            <person name="Chuda L."/>
            <person name="Citroen M."/>
            <person name="Collymore A."/>
            <person name="Cooke P."/>
            <person name="Costello M."/>
            <person name="D'Aco K."/>
            <person name="Daza R."/>
            <person name="De Haan G."/>
            <person name="DeGray S."/>
            <person name="DeMaso C."/>
            <person name="Dhargay N."/>
            <person name="Dooley K."/>
            <person name="Dooley E."/>
            <person name="Doricent M."/>
            <person name="Dorje P."/>
            <person name="Dorjee K."/>
            <person name="Dupes A."/>
            <person name="Elong R."/>
            <person name="Falk J."/>
            <person name="Farina A."/>
            <person name="Faro S."/>
            <person name="Ferguson D."/>
            <person name="Fisher S."/>
            <person name="Foley C.D."/>
            <person name="Franke A."/>
            <person name="Friedrich D."/>
            <person name="Gadbois L."/>
            <person name="Gearin G."/>
            <person name="Gearin C.R."/>
            <person name="Giannoukos G."/>
            <person name="Goode T."/>
            <person name="Graham J."/>
            <person name="Grandbois E."/>
            <person name="Grewal S."/>
            <person name="Gyaltsen K."/>
            <person name="Hafez N."/>
            <person name="Hagos B."/>
            <person name="Hall J."/>
            <person name="Henson C."/>
            <person name="Hollinger A."/>
            <person name="Honan T."/>
            <person name="Huard M.D."/>
            <person name="Hughes L."/>
            <person name="Hurhula B."/>
            <person name="Husby M.E."/>
            <person name="Kamat A."/>
            <person name="Kanga B."/>
            <person name="Kashin S."/>
            <person name="Khazanovich D."/>
            <person name="Kisner P."/>
            <person name="Lance K."/>
            <person name="Lara M."/>
            <person name="Lee W."/>
            <person name="Lennon N."/>
            <person name="Letendre F."/>
            <person name="LeVine R."/>
            <person name="Lipovsky A."/>
            <person name="Liu X."/>
            <person name="Liu J."/>
            <person name="Liu S."/>
            <person name="Lokyitsang T."/>
            <person name="Lokyitsang Y."/>
            <person name="Lubonja R."/>
            <person name="Lui A."/>
            <person name="MacDonald P."/>
            <person name="Magnisalis V."/>
            <person name="Maru K."/>
            <person name="Matthews C."/>
            <person name="McCusker W."/>
            <person name="McDonough S."/>
            <person name="Mehta T."/>
            <person name="Meldrim J."/>
            <person name="Meneus L."/>
            <person name="Mihai O."/>
            <person name="Mihalev A."/>
            <person name="Mihova T."/>
            <person name="Mittelman R."/>
            <person name="Mlenga V."/>
            <person name="Montmayeur A."/>
            <person name="Mulrain L."/>
            <person name="Navidi A."/>
            <person name="Naylor J."/>
            <person name="Negash T."/>
            <person name="Nguyen T."/>
            <person name="Nguyen N."/>
            <person name="Nicol R."/>
            <person name="Norbu C."/>
            <person name="Norbu N."/>
            <person name="Novod N."/>
            <person name="O'Neill B."/>
            <person name="Osman S."/>
            <person name="Markiewicz E."/>
            <person name="Oyono O.L."/>
            <person name="Patti C."/>
            <person name="Phunkhang P."/>
            <person name="Pierre F."/>
            <person name="Priest M."/>
            <person name="Raghuraman S."/>
            <person name="Rege F."/>
            <person name="Reyes R."/>
            <person name="Rise C."/>
            <person name="Rogov P."/>
            <person name="Ross K."/>
            <person name="Ryan E."/>
            <person name="Settipalli S."/>
            <person name="Shea T."/>
            <person name="Sherpa N."/>
            <person name="Shi L."/>
            <person name="Shih D."/>
            <person name="Sparrow T."/>
            <person name="Spaulding J."/>
            <person name="Stalker J."/>
            <person name="Stange-Thomann N."/>
            <person name="Stavropoulos S."/>
            <person name="Stone C."/>
            <person name="Strader C."/>
            <person name="Tesfaye S."/>
            <person name="Thomson T."/>
            <person name="Thoulutsang Y."/>
            <person name="Thoulutsang D."/>
            <person name="Topham K."/>
            <person name="Topping I."/>
            <person name="Tsamla T."/>
            <person name="Vassiliev H."/>
            <person name="Vo A."/>
            <person name="Wangchuk T."/>
            <person name="Wangdi T."/>
            <person name="Weiand M."/>
            <person name="Wilkinson J."/>
            <person name="Wilson A."/>
            <person name="Yadav S."/>
            <person name="Young G."/>
            <person name="Yu Q."/>
            <person name="Zembek L."/>
            <person name="Zhong D."/>
            <person name="Zimmer A."/>
            <person name="Zwirko Z."/>
            <person name="Jaffe D.B."/>
            <person name="Alvarez P."/>
            <person name="Brockman W."/>
            <person name="Butler J."/>
            <person name="Chin C."/>
            <person name="Gnerre S."/>
            <person name="Grabherr M."/>
            <person name="Kleber M."/>
            <person name="Mauceli E."/>
            <person name="MacCallum I."/>
        </authorList>
    </citation>
    <scope>NUCLEOTIDE SEQUENCE [LARGE SCALE GENOMIC DNA]</scope>
    <source>
        <strain evidence="2">Tucson 15287-2541.00</strain>
    </source>
</reference>
<evidence type="ECO:0000313" key="1">
    <source>
        <dbReference type="EMBL" id="EDV99565.1"/>
    </source>
</evidence>
<gene>
    <name evidence="1" type="primary">Dgri\GH12358</name>
    <name evidence="1" type="ORF">Dgri_GH12358</name>
</gene>
<name>B4JJ01_DROGR</name>
<keyword evidence="2" id="KW-1185">Reference proteome</keyword>
<protein>
    <submittedName>
        <fullName evidence="1">GH12358</fullName>
    </submittedName>
</protein>
<evidence type="ECO:0000313" key="2">
    <source>
        <dbReference type="Proteomes" id="UP000001070"/>
    </source>
</evidence>
<dbReference type="EMBL" id="CH916370">
    <property type="protein sequence ID" value="EDV99565.1"/>
    <property type="molecule type" value="Genomic_DNA"/>
</dbReference>
<dbReference type="AlphaFoldDB" id="B4JJ01"/>
<dbReference type="HOGENOM" id="CLU_2707364_0_0_1"/>
<dbReference type="Proteomes" id="UP000001070">
    <property type="component" value="Unassembled WGS sequence"/>
</dbReference>
<proteinExistence type="predicted"/>
<accession>B4JJ01</accession>
<dbReference type="InParanoid" id="B4JJ01"/>